<keyword evidence="4" id="KW-0498">Mitosis</keyword>
<evidence type="ECO:0000256" key="3">
    <source>
        <dbReference type="ARBA" id="ARBA00022618"/>
    </source>
</evidence>
<evidence type="ECO:0000259" key="10">
    <source>
        <dbReference type="PROSITE" id="PS50206"/>
    </source>
</evidence>
<dbReference type="GO" id="GO:0051301">
    <property type="term" value="P:cell division"/>
    <property type="evidence" value="ECO:0007669"/>
    <property type="project" value="UniProtKB-KW"/>
</dbReference>
<dbReference type="VEuPathDB" id="FungiDB:FOIG_16314"/>
<dbReference type="SUPFAM" id="SSF52821">
    <property type="entry name" value="Rhodanese/Cell cycle control phosphatase"/>
    <property type="match status" value="1"/>
</dbReference>
<proteinExistence type="inferred from homology"/>
<dbReference type="PRINTS" id="PR00716">
    <property type="entry name" value="MPIPHPHTASE"/>
</dbReference>
<dbReference type="GO" id="GO:0110032">
    <property type="term" value="P:positive regulation of G2/MI transition of meiotic cell cycle"/>
    <property type="evidence" value="ECO:0007669"/>
    <property type="project" value="TreeGrafter"/>
</dbReference>
<keyword evidence="6" id="KW-0904">Protein phosphatase</keyword>
<dbReference type="FunFam" id="3.40.250.10:FF:000021">
    <property type="entry name" value="M-phase inducer phosphatase cdc-25.2"/>
    <property type="match status" value="1"/>
</dbReference>
<evidence type="ECO:0000256" key="1">
    <source>
        <dbReference type="ARBA" id="ARBA00011065"/>
    </source>
</evidence>
<evidence type="ECO:0000256" key="8">
    <source>
        <dbReference type="ARBA" id="ARBA00051722"/>
    </source>
</evidence>
<dbReference type="GO" id="GO:0004725">
    <property type="term" value="F:protein tyrosine phosphatase activity"/>
    <property type="evidence" value="ECO:0007669"/>
    <property type="project" value="UniProtKB-EC"/>
</dbReference>
<protein>
    <recommendedName>
        <fullName evidence="9">M-phase inducer phosphatase</fullName>
        <ecNumber evidence="2">3.1.3.48</ecNumber>
    </recommendedName>
</protein>
<dbReference type="InterPro" id="IPR036873">
    <property type="entry name" value="Rhodanese-like_dom_sf"/>
</dbReference>
<dbReference type="PANTHER" id="PTHR10828:SF17">
    <property type="entry name" value="PROTEIN-TYROSINE-PHOSPHATASE"/>
    <property type="match status" value="1"/>
</dbReference>
<evidence type="ECO:0000256" key="9">
    <source>
        <dbReference type="ARBA" id="ARBA00067190"/>
    </source>
</evidence>
<keyword evidence="5" id="KW-0378">Hydrolase</keyword>
<accession>X0J2D4</accession>
<dbReference type="PANTHER" id="PTHR10828">
    <property type="entry name" value="M-PHASE INDUCER PHOSPHATASE DUAL SPECIFICITY PHOSPHATASE CDC25"/>
    <property type="match status" value="1"/>
</dbReference>
<organism evidence="11">
    <name type="scientific">Fusarium odoratissimum (strain NRRL 54006)</name>
    <dbReference type="NCBI Taxonomy" id="1089451"/>
    <lineage>
        <taxon>Eukaryota</taxon>
        <taxon>Fungi</taxon>
        <taxon>Dikarya</taxon>
        <taxon>Ascomycota</taxon>
        <taxon>Pezizomycotina</taxon>
        <taxon>Sordariomycetes</taxon>
        <taxon>Hypocreomycetidae</taxon>
        <taxon>Hypocreales</taxon>
        <taxon>Nectriaceae</taxon>
        <taxon>Fusarium</taxon>
        <taxon>Fusarium oxysporum species complex</taxon>
        <taxon>Fusarium oxysporum f. sp. cubense (strain race 4)</taxon>
    </lineage>
</organism>
<evidence type="ECO:0000256" key="6">
    <source>
        <dbReference type="ARBA" id="ARBA00022912"/>
    </source>
</evidence>
<evidence type="ECO:0000313" key="11">
    <source>
        <dbReference type="EMBL" id="EXL90430.1"/>
    </source>
</evidence>
<dbReference type="AlphaFoldDB" id="X0J2D4"/>
<dbReference type="Gene3D" id="3.40.250.10">
    <property type="entry name" value="Rhodanese-like domain"/>
    <property type="match status" value="1"/>
</dbReference>
<dbReference type="GeneID" id="42041489"/>
<dbReference type="InterPro" id="IPR000751">
    <property type="entry name" value="MPI_Phosphatase"/>
</dbReference>
<reference evidence="11" key="1">
    <citation type="submission" date="2011-11" db="EMBL/GenBank/DDBJ databases">
        <title>The Genome Sequence of Fusarium oxysporum II5.</title>
        <authorList>
            <consortium name="The Broad Institute Genome Sequencing Platform"/>
            <person name="Ma L.-J."/>
            <person name="Gale L.R."/>
            <person name="Schwartz D.C."/>
            <person name="Zhou S."/>
            <person name="Corby-Kistler H."/>
            <person name="Young S.K."/>
            <person name="Zeng Q."/>
            <person name="Gargeya S."/>
            <person name="Fitzgerald M."/>
            <person name="Haas B."/>
            <person name="Abouelleil A."/>
            <person name="Alvarado L."/>
            <person name="Arachchi H.M."/>
            <person name="Berlin A."/>
            <person name="Brown A."/>
            <person name="Chapman S.B."/>
            <person name="Chen Z."/>
            <person name="Dunbar C."/>
            <person name="Freedman E."/>
            <person name="Gearin G."/>
            <person name="Goldberg J."/>
            <person name="Griggs A."/>
            <person name="Gujja S."/>
            <person name="Heiman D."/>
            <person name="Howarth C."/>
            <person name="Larson L."/>
            <person name="Lui A."/>
            <person name="MacDonald P.J.P."/>
            <person name="Montmayeur A."/>
            <person name="Murphy C."/>
            <person name="Neiman D."/>
            <person name="Pearson M."/>
            <person name="Priest M."/>
            <person name="Roberts A."/>
            <person name="Saif S."/>
            <person name="Shea T."/>
            <person name="Shenoy N."/>
            <person name="Sisk P."/>
            <person name="Stolte C."/>
            <person name="Sykes S."/>
            <person name="Wortman J."/>
            <person name="Nusbaum C."/>
            <person name="Birren B."/>
        </authorList>
    </citation>
    <scope>NUCLEOTIDE SEQUENCE [LARGE SCALE GENOMIC DNA]</scope>
    <source>
        <strain evidence="11">54006</strain>
    </source>
</reference>
<dbReference type="Proteomes" id="UP000030685">
    <property type="component" value="Unassembled WGS sequence"/>
</dbReference>
<evidence type="ECO:0000256" key="2">
    <source>
        <dbReference type="ARBA" id="ARBA00013064"/>
    </source>
</evidence>
<comment type="catalytic activity">
    <reaction evidence="8">
        <text>O-phospho-L-tyrosyl-[protein] + H2O = L-tyrosyl-[protein] + phosphate</text>
        <dbReference type="Rhea" id="RHEA:10684"/>
        <dbReference type="Rhea" id="RHEA-COMP:10136"/>
        <dbReference type="Rhea" id="RHEA-COMP:20101"/>
        <dbReference type="ChEBI" id="CHEBI:15377"/>
        <dbReference type="ChEBI" id="CHEBI:43474"/>
        <dbReference type="ChEBI" id="CHEBI:46858"/>
        <dbReference type="ChEBI" id="CHEBI:61978"/>
        <dbReference type="EC" id="3.1.3.48"/>
    </reaction>
</comment>
<dbReference type="InterPro" id="IPR001763">
    <property type="entry name" value="Rhodanese-like_dom"/>
</dbReference>
<comment type="similarity">
    <text evidence="1">Belongs to the MPI phosphatase family.</text>
</comment>
<keyword evidence="3" id="KW-0132">Cell division</keyword>
<dbReference type="SMART" id="SM00450">
    <property type="entry name" value="RHOD"/>
    <property type="match status" value="1"/>
</dbReference>
<gene>
    <name evidence="11" type="ORF">FOIG_16314</name>
</gene>
<reference evidence="11" key="2">
    <citation type="submission" date="2012-05" db="EMBL/GenBank/DDBJ databases">
        <title>The Genome Annotation of Fusarium oxysporum II5.</title>
        <authorList>
            <consortium name="The Broad Institute Genomics Platform"/>
            <person name="Ma L.-J."/>
            <person name="Corby-Kistler H."/>
            <person name="Broz K."/>
            <person name="Gale L.R."/>
            <person name="Jonkers W."/>
            <person name="O'Donnell K."/>
            <person name="Ploetz R."/>
            <person name="Steinberg C."/>
            <person name="Schwartz D.C."/>
            <person name="VanEtten H."/>
            <person name="Zhou S."/>
            <person name="Young S.K."/>
            <person name="Zeng Q."/>
            <person name="Gargeya S."/>
            <person name="Fitzgerald M."/>
            <person name="Abouelleil A."/>
            <person name="Alvarado L."/>
            <person name="Chapman S.B."/>
            <person name="Gainer-Dewar J."/>
            <person name="Goldberg J."/>
            <person name="Griggs A."/>
            <person name="Gujja S."/>
            <person name="Hansen M."/>
            <person name="Howarth C."/>
            <person name="Imamovic A."/>
            <person name="Ireland A."/>
            <person name="Larimer J."/>
            <person name="McCowan C."/>
            <person name="Murphy C."/>
            <person name="Pearson M."/>
            <person name="Poon T.W."/>
            <person name="Priest M."/>
            <person name="Roberts A."/>
            <person name="Saif S."/>
            <person name="Shea T."/>
            <person name="Sykes S."/>
            <person name="Wortman J."/>
            <person name="Nusbaum C."/>
            <person name="Birren B."/>
        </authorList>
    </citation>
    <scope>NUCLEOTIDE SEQUENCE</scope>
    <source>
        <strain evidence="11">54006</strain>
    </source>
</reference>
<dbReference type="GO" id="GO:0005737">
    <property type="term" value="C:cytoplasm"/>
    <property type="evidence" value="ECO:0007669"/>
    <property type="project" value="TreeGrafter"/>
</dbReference>
<keyword evidence="7" id="KW-0131">Cell cycle</keyword>
<dbReference type="Pfam" id="PF00581">
    <property type="entry name" value="Rhodanese"/>
    <property type="match status" value="1"/>
</dbReference>
<dbReference type="GO" id="GO:0005634">
    <property type="term" value="C:nucleus"/>
    <property type="evidence" value="ECO:0007669"/>
    <property type="project" value="TreeGrafter"/>
</dbReference>
<dbReference type="HOGENOM" id="CLU_1277665_0_0_1"/>
<dbReference type="EMBL" id="JH658330">
    <property type="protein sequence ID" value="EXL90430.1"/>
    <property type="molecule type" value="Genomic_DNA"/>
</dbReference>
<sequence>MAESDELNHREKIPTLPLSYTDSFPRITKETLLGCIDRKLDLCFDRLIIVDCRFRYEYEGGHIDGAISLAPRFGSIVDTNFFDDLIPGKSDQGRTSICLYCEFSQYRSPLVADRIRSNDRQYDIERYPALLYPDIYILDGGYNSFFNAYPERCVPQAYIQMTHPVHQRVCDEELHRLRRATKPSKVSTFGRLGRKSSDLPRVTEYWASTMEL</sequence>
<dbReference type="PROSITE" id="PS50206">
    <property type="entry name" value="RHODANESE_3"/>
    <property type="match status" value="1"/>
</dbReference>
<name>X0J2D4_FUSO5</name>
<dbReference type="EC" id="3.1.3.48" evidence="2"/>
<dbReference type="GO" id="GO:0010971">
    <property type="term" value="P:positive regulation of G2/M transition of mitotic cell cycle"/>
    <property type="evidence" value="ECO:0007669"/>
    <property type="project" value="TreeGrafter"/>
</dbReference>
<feature type="domain" description="Rhodanese" evidence="10">
    <location>
        <begin position="43"/>
        <end position="154"/>
    </location>
</feature>
<dbReference type="RefSeq" id="XP_031052520.1">
    <property type="nucleotide sequence ID" value="XM_031217751.1"/>
</dbReference>
<dbReference type="GO" id="GO:0000086">
    <property type="term" value="P:G2/M transition of mitotic cell cycle"/>
    <property type="evidence" value="ECO:0007669"/>
    <property type="project" value="TreeGrafter"/>
</dbReference>
<evidence type="ECO:0000256" key="7">
    <source>
        <dbReference type="ARBA" id="ARBA00023306"/>
    </source>
</evidence>
<evidence type="ECO:0000256" key="4">
    <source>
        <dbReference type="ARBA" id="ARBA00022776"/>
    </source>
</evidence>
<evidence type="ECO:0000256" key="5">
    <source>
        <dbReference type="ARBA" id="ARBA00022801"/>
    </source>
</evidence>